<accession>A0A369ARK0</accession>
<dbReference type="GO" id="GO:0034204">
    <property type="term" value="P:lipid translocation"/>
    <property type="evidence" value="ECO:0007669"/>
    <property type="project" value="TreeGrafter"/>
</dbReference>
<evidence type="ECO:0000256" key="6">
    <source>
        <dbReference type="ARBA" id="ARBA00022989"/>
    </source>
</evidence>
<dbReference type="InterPro" id="IPR051050">
    <property type="entry name" value="Lipid_II_flippase_MurJ/MviN"/>
</dbReference>
<dbReference type="HAMAP" id="MF_02078">
    <property type="entry name" value="MurJ_MviN"/>
    <property type="match status" value="1"/>
</dbReference>
<proteinExistence type="inferred from homology"/>
<keyword evidence="3 10" id="KW-0812">Transmembrane</keyword>
<keyword evidence="6 10" id="KW-1133">Transmembrane helix</keyword>
<feature type="transmembrane region" description="Helical" evidence="10">
    <location>
        <begin position="454"/>
        <end position="475"/>
    </location>
</feature>
<evidence type="ECO:0000256" key="5">
    <source>
        <dbReference type="ARBA" id="ARBA00022984"/>
    </source>
</evidence>
<keyword evidence="7 10" id="KW-0472">Membrane</keyword>
<dbReference type="Proteomes" id="UP000252174">
    <property type="component" value="Unassembled WGS sequence"/>
</dbReference>
<evidence type="ECO:0000313" key="13">
    <source>
        <dbReference type="Proteomes" id="UP000252174"/>
    </source>
</evidence>
<evidence type="ECO:0000256" key="7">
    <source>
        <dbReference type="ARBA" id="ARBA00023136"/>
    </source>
</evidence>
<dbReference type="InterPro" id="IPR004268">
    <property type="entry name" value="MurJ"/>
</dbReference>
<evidence type="ECO:0000256" key="10">
    <source>
        <dbReference type="HAMAP-Rule" id="MF_02078"/>
    </source>
</evidence>
<dbReference type="CDD" id="cd13123">
    <property type="entry name" value="MATE_MurJ_like"/>
    <property type="match status" value="1"/>
</dbReference>
<dbReference type="GO" id="GO:0005886">
    <property type="term" value="C:plasma membrane"/>
    <property type="evidence" value="ECO:0007669"/>
    <property type="project" value="UniProtKB-SubCell"/>
</dbReference>
<dbReference type="AlphaFoldDB" id="A0A369ARK0"/>
<evidence type="ECO:0000313" key="12">
    <source>
        <dbReference type="EMBL" id="RCX10968.1"/>
    </source>
</evidence>
<keyword evidence="10" id="KW-0997">Cell inner membrane</keyword>
<feature type="transmembrane region" description="Helical" evidence="10">
    <location>
        <begin position="527"/>
        <end position="548"/>
    </location>
</feature>
<comment type="function">
    <text evidence="8 10 11">Involved in peptidoglycan biosynthesis. Transports lipid-linked peptidoglycan precursors from the inner to the outer leaflet of the cytoplasmic membrane.</text>
</comment>
<evidence type="ECO:0000256" key="3">
    <source>
        <dbReference type="ARBA" id="ARBA00022692"/>
    </source>
</evidence>
<organism evidence="12 13">
    <name type="scientific">Extensimonas vulgaris</name>
    <dbReference type="NCBI Taxonomy" id="1031594"/>
    <lineage>
        <taxon>Bacteria</taxon>
        <taxon>Pseudomonadati</taxon>
        <taxon>Pseudomonadota</taxon>
        <taxon>Betaproteobacteria</taxon>
        <taxon>Burkholderiales</taxon>
        <taxon>Comamonadaceae</taxon>
        <taxon>Extensimonas</taxon>
    </lineage>
</organism>
<dbReference type="GO" id="GO:0009252">
    <property type="term" value="P:peptidoglycan biosynthetic process"/>
    <property type="evidence" value="ECO:0007669"/>
    <property type="project" value="UniProtKB-UniRule"/>
</dbReference>
<evidence type="ECO:0000256" key="8">
    <source>
        <dbReference type="ARBA" id="ARBA00060041"/>
    </source>
</evidence>
<dbReference type="PIRSF" id="PIRSF002869">
    <property type="entry name" value="MviN"/>
    <property type="match status" value="1"/>
</dbReference>
<feature type="transmembrane region" description="Helical" evidence="10">
    <location>
        <begin position="169"/>
        <end position="189"/>
    </location>
</feature>
<comment type="pathway">
    <text evidence="10">Cell wall biogenesis; peptidoglycan biosynthesis.</text>
</comment>
<evidence type="ECO:0000256" key="9">
    <source>
        <dbReference type="ARBA" id="ARBA00061532"/>
    </source>
</evidence>
<comment type="subcellular location">
    <subcellularLocation>
        <location evidence="10">Cell inner membrane</location>
        <topology evidence="10">Multi-pass membrane protein</topology>
    </subcellularLocation>
    <subcellularLocation>
        <location evidence="1">Cell membrane</location>
        <topology evidence="1">Multi-pass membrane protein</topology>
    </subcellularLocation>
</comment>
<feature type="transmembrane region" description="Helical" evidence="10">
    <location>
        <begin position="201"/>
        <end position="219"/>
    </location>
</feature>
<keyword evidence="13" id="KW-1185">Reference proteome</keyword>
<reference evidence="12 13" key="1">
    <citation type="submission" date="2018-07" db="EMBL/GenBank/DDBJ databases">
        <title>Genomic Encyclopedia of Type Strains, Phase IV (KMG-IV): sequencing the most valuable type-strain genomes for metagenomic binning, comparative biology and taxonomic classification.</title>
        <authorList>
            <person name="Goeker M."/>
        </authorList>
    </citation>
    <scope>NUCLEOTIDE SEQUENCE [LARGE SCALE GENOMIC DNA]</scope>
    <source>
        <strain evidence="12 13">DSM 100911</strain>
    </source>
</reference>
<comment type="caution">
    <text evidence="12">The sequence shown here is derived from an EMBL/GenBank/DDBJ whole genome shotgun (WGS) entry which is preliminary data.</text>
</comment>
<protein>
    <recommendedName>
        <fullName evidence="10">Probable lipid II flippase MurJ</fullName>
    </recommendedName>
</protein>
<feature type="transmembrane region" description="Helical" evidence="10">
    <location>
        <begin position="117"/>
        <end position="149"/>
    </location>
</feature>
<dbReference type="GO" id="GO:0008360">
    <property type="term" value="P:regulation of cell shape"/>
    <property type="evidence" value="ECO:0007669"/>
    <property type="project" value="UniProtKB-UniRule"/>
</dbReference>
<feature type="transmembrane region" description="Helical" evidence="10">
    <location>
        <begin position="323"/>
        <end position="343"/>
    </location>
</feature>
<feature type="transmembrane region" description="Helical" evidence="10">
    <location>
        <begin position="278"/>
        <end position="303"/>
    </location>
</feature>
<dbReference type="GO" id="GO:0071555">
    <property type="term" value="P:cell wall organization"/>
    <property type="evidence" value="ECO:0007669"/>
    <property type="project" value="UniProtKB-UniRule"/>
</dbReference>
<sequence>MSVGDASKTANYSRSAFSVYTQTYHPASAAHTLSPVSLFKAASTVSLLTLASRITGLVRDLLMASMFGANVLTDAFNVAFRIPNLFRRLFAEGAFSQAFVPVLAATKEQRGADATRALIASVATVLTWVLVLTCALGVLGAPVLVWALASGLRQSPAGFDAAVAMTRWMFPYIGCMSLVALASGVLNTWKHFALPAATPVLLNLSMIAAALLGAPQLAARGIEPIYAMAGGVMLGGILQLGVQLPVLLRMGLMPRIGLRWSEIRAAWMHPGVRRILKLMAPALLGVGVAQVSLMINTQIASYLAPGSVTWLFYADRLMEFPTALLGVALGVVLTPQLAAARAAADAQRYSAMLDWGLRLVVLLAVPCAVALLTFATPLVATLFHHGALHDSDVGQIARALMGYGLGLLGLVAIKVLAPGYYASQDIRTPVRIAVVVLVITQLLNIALVPLLAHAGLALSIGLGALVNALWLLMGLLRRGSYRPQPGWGRFVLQVVAASSLLAVLLLWGAQHFSWLALRADGMRRAALLAAILCAAVVVYFGALWAAGLQLRQMLRR</sequence>
<evidence type="ECO:0000256" key="2">
    <source>
        <dbReference type="ARBA" id="ARBA00022475"/>
    </source>
</evidence>
<dbReference type="PRINTS" id="PR01806">
    <property type="entry name" value="VIRFACTRMVIN"/>
</dbReference>
<keyword evidence="4 10" id="KW-0133">Cell shape</keyword>
<dbReference type="GO" id="GO:0015648">
    <property type="term" value="F:lipid-linked peptidoglycan transporter activity"/>
    <property type="evidence" value="ECO:0007669"/>
    <property type="project" value="UniProtKB-UniRule"/>
</dbReference>
<feature type="transmembrane region" description="Helical" evidence="10">
    <location>
        <begin position="396"/>
        <end position="417"/>
    </location>
</feature>
<feature type="transmembrane region" description="Helical" evidence="10">
    <location>
        <begin position="487"/>
        <end position="507"/>
    </location>
</feature>
<keyword evidence="10 11" id="KW-0813">Transport</keyword>
<feature type="transmembrane region" description="Helical" evidence="10">
    <location>
        <begin position="429"/>
        <end position="448"/>
    </location>
</feature>
<keyword evidence="5 10" id="KW-0573">Peptidoglycan synthesis</keyword>
<dbReference type="PANTHER" id="PTHR47019:SF1">
    <property type="entry name" value="LIPID II FLIPPASE MURJ"/>
    <property type="match status" value="1"/>
</dbReference>
<dbReference type="PANTHER" id="PTHR47019">
    <property type="entry name" value="LIPID II FLIPPASE MURJ"/>
    <property type="match status" value="1"/>
</dbReference>
<dbReference type="NCBIfam" id="TIGR01695">
    <property type="entry name" value="murJ_mviN"/>
    <property type="match status" value="1"/>
</dbReference>
<gene>
    <name evidence="10" type="primary">murJ</name>
    <name evidence="12" type="ORF">DFR45_102370</name>
</gene>
<dbReference type="Pfam" id="PF03023">
    <property type="entry name" value="MurJ"/>
    <property type="match status" value="1"/>
</dbReference>
<evidence type="ECO:0000256" key="1">
    <source>
        <dbReference type="ARBA" id="ARBA00004651"/>
    </source>
</evidence>
<dbReference type="UniPathway" id="UPA00219"/>
<feature type="transmembrane region" description="Helical" evidence="10">
    <location>
        <begin position="355"/>
        <end position="376"/>
    </location>
</feature>
<comment type="similarity">
    <text evidence="9 10 11">Belongs to the MurJ/MviN family.</text>
</comment>
<keyword evidence="2 10" id="KW-1003">Cell membrane</keyword>
<name>A0A369ARK0_9BURK</name>
<feature type="transmembrane region" description="Helical" evidence="10">
    <location>
        <begin position="225"/>
        <end position="248"/>
    </location>
</feature>
<evidence type="ECO:0000256" key="4">
    <source>
        <dbReference type="ARBA" id="ARBA00022960"/>
    </source>
</evidence>
<keyword evidence="10 11" id="KW-0961">Cell wall biogenesis/degradation</keyword>
<evidence type="ECO:0000256" key="11">
    <source>
        <dbReference type="PIRNR" id="PIRNR002869"/>
    </source>
</evidence>
<dbReference type="EMBL" id="QPJU01000002">
    <property type="protein sequence ID" value="RCX10968.1"/>
    <property type="molecule type" value="Genomic_DNA"/>
</dbReference>